<keyword evidence="3" id="KW-1185">Reference proteome</keyword>
<feature type="domain" description="MADF" evidence="1">
    <location>
        <begin position="13"/>
        <end position="53"/>
    </location>
</feature>
<protein>
    <recommendedName>
        <fullName evidence="1">MADF domain-containing protein</fullName>
    </recommendedName>
</protein>
<dbReference type="EMBL" id="KQ983049">
    <property type="protein sequence ID" value="KYQ47829.1"/>
    <property type="molecule type" value="Genomic_DNA"/>
</dbReference>
<name>A0A151WIY8_9HYME</name>
<dbReference type="InterPro" id="IPR006578">
    <property type="entry name" value="MADF-dom"/>
</dbReference>
<proteinExistence type="predicted"/>
<sequence>MSKQFNKELDYRLIDFVESKPLLWVCTSNIYKRSDLKNAAWDDIAKQLGPNFTGTNSYQLFTVY</sequence>
<reference evidence="2 3" key="1">
    <citation type="submission" date="2015-09" db="EMBL/GenBank/DDBJ databases">
        <title>Trachymyrmex zeteki WGS genome.</title>
        <authorList>
            <person name="Nygaard S."/>
            <person name="Hu H."/>
            <person name="Boomsma J."/>
            <person name="Zhang G."/>
        </authorList>
    </citation>
    <scope>NUCLEOTIDE SEQUENCE [LARGE SCALE GENOMIC DNA]</scope>
    <source>
        <strain evidence="2">Tzet28-1</strain>
        <tissue evidence="2">Whole body</tissue>
    </source>
</reference>
<evidence type="ECO:0000259" key="1">
    <source>
        <dbReference type="Pfam" id="PF10545"/>
    </source>
</evidence>
<evidence type="ECO:0000313" key="3">
    <source>
        <dbReference type="Proteomes" id="UP000075809"/>
    </source>
</evidence>
<accession>A0A151WIY8</accession>
<organism evidence="2 3">
    <name type="scientific">Mycetomoellerius zeteki</name>
    <dbReference type="NCBI Taxonomy" id="64791"/>
    <lineage>
        <taxon>Eukaryota</taxon>
        <taxon>Metazoa</taxon>
        <taxon>Ecdysozoa</taxon>
        <taxon>Arthropoda</taxon>
        <taxon>Hexapoda</taxon>
        <taxon>Insecta</taxon>
        <taxon>Pterygota</taxon>
        <taxon>Neoptera</taxon>
        <taxon>Endopterygota</taxon>
        <taxon>Hymenoptera</taxon>
        <taxon>Apocrita</taxon>
        <taxon>Aculeata</taxon>
        <taxon>Formicoidea</taxon>
        <taxon>Formicidae</taxon>
        <taxon>Myrmicinae</taxon>
        <taxon>Mycetomoellerius</taxon>
    </lineage>
</organism>
<dbReference type="Proteomes" id="UP000075809">
    <property type="component" value="Unassembled WGS sequence"/>
</dbReference>
<evidence type="ECO:0000313" key="2">
    <source>
        <dbReference type="EMBL" id="KYQ47829.1"/>
    </source>
</evidence>
<dbReference type="AlphaFoldDB" id="A0A151WIY8"/>
<gene>
    <name evidence="2" type="ORF">ALC60_13095</name>
</gene>
<dbReference type="Pfam" id="PF10545">
    <property type="entry name" value="MADF_DNA_bdg"/>
    <property type="match status" value="1"/>
</dbReference>